<gene>
    <name evidence="2" type="ORF">WCD58_15605</name>
</gene>
<evidence type="ECO:0000313" key="3">
    <source>
        <dbReference type="Proteomes" id="UP001369736"/>
    </source>
</evidence>
<keyword evidence="3" id="KW-1185">Reference proteome</keyword>
<proteinExistence type="predicted"/>
<protein>
    <recommendedName>
        <fullName evidence="4">CGNR zinc finger protein</fullName>
    </recommendedName>
</protein>
<feature type="region of interest" description="Disordered" evidence="1">
    <location>
        <begin position="145"/>
        <end position="195"/>
    </location>
</feature>
<evidence type="ECO:0000256" key="1">
    <source>
        <dbReference type="SAM" id="MobiDB-lite"/>
    </source>
</evidence>
<dbReference type="RefSeq" id="WP_337703978.1">
    <property type="nucleotide sequence ID" value="NZ_JBBEGM010000006.1"/>
</dbReference>
<evidence type="ECO:0000313" key="2">
    <source>
        <dbReference type="EMBL" id="MEJ2862597.1"/>
    </source>
</evidence>
<dbReference type="Proteomes" id="UP001369736">
    <property type="component" value="Unassembled WGS sequence"/>
</dbReference>
<comment type="caution">
    <text evidence="2">The sequence shown here is derived from an EMBL/GenBank/DDBJ whole genome shotgun (WGS) entry which is preliminary data.</text>
</comment>
<dbReference type="EMBL" id="JBBEGM010000006">
    <property type="protein sequence ID" value="MEJ2862597.1"/>
    <property type="molecule type" value="Genomic_DNA"/>
</dbReference>
<evidence type="ECO:0008006" key="4">
    <source>
        <dbReference type="Google" id="ProtNLM"/>
    </source>
</evidence>
<feature type="compositionally biased region" description="Acidic residues" evidence="1">
    <location>
        <begin position="179"/>
        <end position="195"/>
    </location>
</feature>
<sequence>MSALQVSRREQAAWSTREHVRRVAVTAFDTTERQEPIEGFHGLSRPVLADPLAGVRAGRLVAEVASGALREWALRARGAGHSWDAVGDALELPTAQEGSARDEAAWEWLIEHRPPPPTTGAAAGMPPASAVWTCTTCRARVRDSGPFAPHPDDREQGHEHDCARRAAALEAWQRHAGDGEDGEDDEGGDEGGSDA</sequence>
<feature type="compositionally biased region" description="Basic and acidic residues" evidence="1">
    <location>
        <begin position="150"/>
        <end position="164"/>
    </location>
</feature>
<reference evidence="2 3" key="1">
    <citation type="submission" date="2024-03" db="EMBL/GenBank/DDBJ databases">
        <title>Actinomycetospora sp. OC33-EN07, a novel actinomycete isolated from wild orchid (Aerides multiflora).</title>
        <authorList>
            <person name="Suriyachadkun C."/>
        </authorList>
    </citation>
    <scope>NUCLEOTIDE SEQUENCE [LARGE SCALE GENOMIC DNA]</scope>
    <source>
        <strain evidence="2 3">OC33-EN07</strain>
    </source>
</reference>
<organism evidence="2 3">
    <name type="scientific">Actinomycetospora flava</name>
    <dbReference type="NCBI Taxonomy" id="3129232"/>
    <lineage>
        <taxon>Bacteria</taxon>
        <taxon>Bacillati</taxon>
        <taxon>Actinomycetota</taxon>
        <taxon>Actinomycetes</taxon>
        <taxon>Pseudonocardiales</taxon>
        <taxon>Pseudonocardiaceae</taxon>
        <taxon>Actinomycetospora</taxon>
    </lineage>
</organism>
<name>A0ABU8M7I1_9PSEU</name>
<accession>A0ABU8M7I1</accession>